<dbReference type="GO" id="GO:0005344">
    <property type="term" value="F:oxygen carrier activity"/>
    <property type="evidence" value="ECO:0007669"/>
    <property type="project" value="UniProtKB-KW"/>
</dbReference>
<dbReference type="GO" id="GO:0019825">
    <property type="term" value="F:oxygen binding"/>
    <property type="evidence" value="ECO:0007669"/>
    <property type="project" value="InterPro"/>
</dbReference>
<dbReference type="GO" id="GO:0008941">
    <property type="term" value="F:nitric oxide dioxygenase NAD(P)H activity"/>
    <property type="evidence" value="ECO:0007669"/>
    <property type="project" value="TreeGrafter"/>
</dbReference>
<sequence length="247" mass="27854">MGLQYSVQALTQSEEHGLVLHPKYFKYLQFHCPDFAMPACKVNARMREIVLASWDDIATGKAPGMEGKLKDGSAVVYFYDRFYSSLFALAPEVKPLFRQSIIVQGKALIAIVQTVTNEANTTNAIEKVADLAYRHNKYGVKLQYYNILGKNLLNIVKECTGSTWNEEKEMAWRTVYAFMMVAMTPILYHGRSQPTEKERNLAKQGKTLHNMTFRRPRTVEPTANMTSINPGQCPVAGTNVGECPHKP</sequence>
<keyword evidence="4" id="KW-0813">Transport</keyword>
<keyword evidence="4" id="KW-0561">Oxygen transport</keyword>
<protein>
    <recommendedName>
        <fullName evidence="5">Globin domain-containing protein</fullName>
    </recommendedName>
</protein>
<evidence type="ECO:0000313" key="7">
    <source>
        <dbReference type="Proteomes" id="UP000481153"/>
    </source>
</evidence>
<dbReference type="InterPro" id="IPR012292">
    <property type="entry name" value="Globin/Proto"/>
</dbReference>
<dbReference type="InterPro" id="IPR000971">
    <property type="entry name" value="Globin"/>
</dbReference>
<evidence type="ECO:0000256" key="1">
    <source>
        <dbReference type="ARBA" id="ARBA00022617"/>
    </source>
</evidence>
<evidence type="ECO:0000256" key="2">
    <source>
        <dbReference type="ARBA" id="ARBA00022723"/>
    </source>
</evidence>
<evidence type="ECO:0000256" key="3">
    <source>
        <dbReference type="ARBA" id="ARBA00023004"/>
    </source>
</evidence>
<dbReference type="PANTHER" id="PTHR43396:SF3">
    <property type="entry name" value="FLAVOHEMOPROTEIN"/>
    <property type="match status" value="1"/>
</dbReference>
<comment type="caution">
    <text evidence="6">The sequence shown here is derived from an EMBL/GenBank/DDBJ whole genome shotgun (WGS) entry which is preliminary data.</text>
</comment>
<dbReference type="Gene3D" id="1.10.490.10">
    <property type="entry name" value="Globins"/>
    <property type="match status" value="1"/>
</dbReference>
<dbReference type="GO" id="GO:0020037">
    <property type="term" value="F:heme binding"/>
    <property type="evidence" value="ECO:0007669"/>
    <property type="project" value="InterPro"/>
</dbReference>
<proteinExistence type="inferred from homology"/>
<accession>A0A6G0X3E9</accession>
<keyword evidence="2" id="KW-0479">Metal-binding</keyword>
<dbReference type="VEuPathDB" id="FungiDB:AeMF1_017588"/>
<dbReference type="PROSITE" id="PS01033">
    <property type="entry name" value="GLOBIN"/>
    <property type="match status" value="1"/>
</dbReference>
<dbReference type="InterPro" id="IPR009050">
    <property type="entry name" value="Globin-like_sf"/>
</dbReference>
<comment type="similarity">
    <text evidence="4">Belongs to the globin family.</text>
</comment>
<dbReference type="OrthoDB" id="436496at2759"/>
<keyword evidence="1 4" id="KW-0349">Heme</keyword>
<evidence type="ECO:0000259" key="5">
    <source>
        <dbReference type="PROSITE" id="PS01033"/>
    </source>
</evidence>
<dbReference type="Proteomes" id="UP000481153">
    <property type="component" value="Unassembled WGS sequence"/>
</dbReference>
<dbReference type="Pfam" id="PF00042">
    <property type="entry name" value="Globin"/>
    <property type="match status" value="1"/>
</dbReference>
<dbReference type="EMBL" id="VJMJ01000115">
    <property type="protein sequence ID" value="KAF0734336.1"/>
    <property type="molecule type" value="Genomic_DNA"/>
</dbReference>
<organism evidence="6 7">
    <name type="scientific">Aphanomyces euteiches</name>
    <dbReference type="NCBI Taxonomy" id="100861"/>
    <lineage>
        <taxon>Eukaryota</taxon>
        <taxon>Sar</taxon>
        <taxon>Stramenopiles</taxon>
        <taxon>Oomycota</taxon>
        <taxon>Saprolegniomycetes</taxon>
        <taxon>Saprolegniales</taxon>
        <taxon>Verrucalvaceae</taxon>
        <taxon>Aphanomyces</taxon>
    </lineage>
</organism>
<evidence type="ECO:0000256" key="4">
    <source>
        <dbReference type="RuleBase" id="RU000356"/>
    </source>
</evidence>
<dbReference type="GO" id="GO:0071500">
    <property type="term" value="P:cellular response to nitrosative stress"/>
    <property type="evidence" value="ECO:0007669"/>
    <property type="project" value="TreeGrafter"/>
</dbReference>
<evidence type="ECO:0000313" key="6">
    <source>
        <dbReference type="EMBL" id="KAF0734336.1"/>
    </source>
</evidence>
<dbReference type="GO" id="GO:0046210">
    <property type="term" value="P:nitric oxide catabolic process"/>
    <property type="evidence" value="ECO:0007669"/>
    <property type="project" value="TreeGrafter"/>
</dbReference>
<keyword evidence="3" id="KW-0408">Iron</keyword>
<keyword evidence="7" id="KW-1185">Reference proteome</keyword>
<gene>
    <name evidence="6" type="ORF">Ae201684_008938</name>
</gene>
<feature type="domain" description="Globin" evidence="5">
    <location>
        <begin position="41"/>
        <end position="188"/>
    </location>
</feature>
<dbReference type="SUPFAM" id="SSF46458">
    <property type="entry name" value="Globin-like"/>
    <property type="match status" value="1"/>
</dbReference>
<reference evidence="6 7" key="1">
    <citation type="submission" date="2019-07" db="EMBL/GenBank/DDBJ databases">
        <title>Genomics analysis of Aphanomyces spp. identifies a new class of oomycete effector associated with host adaptation.</title>
        <authorList>
            <person name="Gaulin E."/>
        </authorList>
    </citation>
    <scope>NUCLEOTIDE SEQUENCE [LARGE SCALE GENOMIC DNA]</scope>
    <source>
        <strain evidence="6 7">ATCC 201684</strain>
    </source>
</reference>
<dbReference type="PANTHER" id="PTHR43396">
    <property type="entry name" value="FLAVOHEMOPROTEIN"/>
    <property type="match status" value="1"/>
</dbReference>
<name>A0A6G0X3E9_9STRA</name>
<dbReference type="GO" id="GO:0071949">
    <property type="term" value="F:FAD binding"/>
    <property type="evidence" value="ECO:0007669"/>
    <property type="project" value="TreeGrafter"/>
</dbReference>
<dbReference type="AlphaFoldDB" id="A0A6G0X3E9"/>
<dbReference type="GO" id="GO:0046872">
    <property type="term" value="F:metal ion binding"/>
    <property type="evidence" value="ECO:0007669"/>
    <property type="project" value="UniProtKB-KW"/>
</dbReference>